<keyword evidence="2 5" id="KW-0479">Metal-binding</keyword>
<keyword evidence="4 5" id="KW-0408">Iron</keyword>
<feature type="binding site" evidence="5">
    <location>
        <position position="551"/>
    </location>
    <ligand>
        <name>Fe cation</name>
        <dbReference type="ChEBI" id="CHEBI:24875"/>
        <note>catalytic</note>
    </ligand>
</feature>
<feature type="compositionally biased region" description="Low complexity" evidence="6">
    <location>
        <begin position="23"/>
        <end position="67"/>
    </location>
</feature>
<sequence>MQALQARCAGLPVGGRRSPPPAAAGGTAHPAAATVRCSAASSTQKAAPSSSSSSSSSSSTPASWPSAEARRAGYGSSPREPALSVPAHVTGRLPAWLRGKYIRNGPGELSEMEHMFDGYGMLLGFDIDGKNNSITGSRRFVESEAWKHYSATGKMRWREFATAPKYASLGERLADIVNTLLGTLGLSEAVTDNASVNVFPLQDGSAVAMTETVQGTYRVDLSSLQTLGRVQYRGDKIVGDLTTAHPQPMPNGDLVNLVSTVGVGFHVYRHPAAAFEQRQLIAKVPHRRPLAPAWVHDFPATQNYAVIPEMPLYFNVGKLLFGGRSDAVFMDWAPQDRTTLHVVDLRDGSRRSYKAPACFVFHWANAWESEDGRYLHIDACLYDDPEICNDLYLDPLRAEYAPGRVPGRAYLRRATIDLQAADGSEVPGGWQPLVPDEVCPPFDFPKVSPLKRGQPYRYVWGACSVRPTSAHNSVGKWDTQAGTVQIWNEPGGLIGEPIYVPAPDAAAEDEGAVLVVVVEAGGASSLVCLDGATLQEQARARLPWQITIGFHGCFVSAA</sequence>
<dbReference type="InterPro" id="IPR004294">
    <property type="entry name" value="Carotenoid_Oase"/>
</dbReference>
<feature type="region of interest" description="Disordered" evidence="6">
    <location>
        <begin position="1"/>
        <end position="85"/>
    </location>
</feature>
<dbReference type="PANTHER" id="PTHR10543">
    <property type="entry name" value="BETA-CAROTENE DIOXYGENASE"/>
    <property type="match status" value="1"/>
</dbReference>
<feature type="binding site" evidence="5">
    <location>
        <position position="296"/>
    </location>
    <ligand>
        <name>Fe cation</name>
        <dbReference type="ChEBI" id="CHEBI:24875"/>
        <note>catalytic</note>
    </ligand>
</feature>
<dbReference type="GO" id="GO:0009507">
    <property type="term" value="C:chloroplast"/>
    <property type="evidence" value="ECO:0007669"/>
    <property type="project" value="TreeGrafter"/>
</dbReference>
<reference evidence="7 8" key="1">
    <citation type="journal article" date="2018" name="Plant J.">
        <title>Genome sequences of Chlorella sorokiniana UTEX 1602 and Micractinium conductrix SAG 241.80: implications to maltose excretion by a green alga.</title>
        <authorList>
            <person name="Arriola M.B."/>
            <person name="Velmurugan N."/>
            <person name="Zhang Y."/>
            <person name="Plunkett M.H."/>
            <person name="Hondzo H."/>
            <person name="Barney B.M."/>
        </authorList>
    </citation>
    <scope>NUCLEOTIDE SEQUENCE [LARGE SCALE GENOMIC DNA]</scope>
    <source>
        <strain evidence="8">UTEX 1602</strain>
    </source>
</reference>
<evidence type="ECO:0000256" key="2">
    <source>
        <dbReference type="ARBA" id="ARBA00022723"/>
    </source>
</evidence>
<comment type="similarity">
    <text evidence="1">Belongs to the carotenoid oxygenase family.</text>
</comment>
<feature type="binding site" evidence="5">
    <location>
        <position position="362"/>
    </location>
    <ligand>
        <name>Fe cation</name>
        <dbReference type="ChEBI" id="CHEBI:24875"/>
        <note>catalytic</note>
    </ligand>
</feature>
<dbReference type="GO" id="GO:0046872">
    <property type="term" value="F:metal ion binding"/>
    <property type="evidence" value="ECO:0007669"/>
    <property type="project" value="UniProtKB-KW"/>
</dbReference>
<proteinExistence type="inferred from homology"/>
<dbReference type="PANTHER" id="PTHR10543:SF24">
    <property type="entry name" value="CAROTENOID ISOMEROOXYGENASE"/>
    <property type="match status" value="1"/>
</dbReference>
<name>A0A2P6TZB4_CHLSO</name>
<evidence type="ECO:0000256" key="5">
    <source>
        <dbReference type="PIRSR" id="PIRSR604294-1"/>
    </source>
</evidence>
<dbReference type="GO" id="GO:0010436">
    <property type="term" value="F:carotenoid dioxygenase activity"/>
    <property type="evidence" value="ECO:0007669"/>
    <property type="project" value="TreeGrafter"/>
</dbReference>
<comment type="cofactor">
    <cofactor evidence="5">
        <name>Fe(2+)</name>
        <dbReference type="ChEBI" id="CHEBI:29033"/>
    </cofactor>
    <text evidence="5">Binds 1 Fe(2+) ion per subunit.</text>
</comment>
<dbReference type="Pfam" id="PF03055">
    <property type="entry name" value="RPE65"/>
    <property type="match status" value="1"/>
</dbReference>
<dbReference type="STRING" id="3076.A0A2P6TZB4"/>
<dbReference type="Proteomes" id="UP000239899">
    <property type="component" value="Unassembled WGS sequence"/>
</dbReference>
<keyword evidence="8" id="KW-1185">Reference proteome</keyword>
<dbReference type="GO" id="GO:0016121">
    <property type="term" value="P:carotene catabolic process"/>
    <property type="evidence" value="ECO:0007669"/>
    <property type="project" value="TreeGrafter"/>
</dbReference>
<feature type="binding site" evidence="5">
    <location>
        <position position="245"/>
    </location>
    <ligand>
        <name>Fe cation</name>
        <dbReference type="ChEBI" id="CHEBI:24875"/>
        <note>catalytic</note>
    </ligand>
</feature>
<evidence type="ECO:0000256" key="1">
    <source>
        <dbReference type="ARBA" id="ARBA00006787"/>
    </source>
</evidence>
<accession>A0A2P6TZB4</accession>
<dbReference type="AlphaFoldDB" id="A0A2P6TZB4"/>
<organism evidence="7 8">
    <name type="scientific">Chlorella sorokiniana</name>
    <name type="common">Freshwater green alga</name>
    <dbReference type="NCBI Taxonomy" id="3076"/>
    <lineage>
        <taxon>Eukaryota</taxon>
        <taxon>Viridiplantae</taxon>
        <taxon>Chlorophyta</taxon>
        <taxon>core chlorophytes</taxon>
        <taxon>Trebouxiophyceae</taxon>
        <taxon>Chlorellales</taxon>
        <taxon>Chlorellaceae</taxon>
        <taxon>Chlorella clade</taxon>
        <taxon>Chlorella</taxon>
    </lineage>
</organism>
<gene>
    <name evidence="7" type="ORF">C2E21_2094</name>
</gene>
<evidence type="ECO:0000256" key="6">
    <source>
        <dbReference type="SAM" id="MobiDB-lite"/>
    </source>
</evidence>
<comment type="caution">
    <text evidence="7">The sequence shown here is derived from an EMBL/GenBank/DDBJ whole genome shotgun (WGS) entry which is preliminary data.</text>
</comment>
<keyword evidence="7" id="KW-0223">Dioxygenase</keyword>
<dbReference type="OrthoDB" id="407010at2759"/>
<evidence type="ECO:0000313" key="8">
    <source>
        <dbReference type="Proteomes" id="UP000239899"/>
    </source>
</evidence>
<dbReference type="EMBL" id="LHPG02000004">
    <property type="protein sequence ID" value="PRW59383.1"/>
    <property type="molecule type" value="Genomic_DNA"/>
</dbReference>
<keyword evidence="3" id="KW-0560">Oxidoreductase</keyword>
<evidence type="ECO:0000313" key="7">
    <source>
        <dbReference type="EMBL" id="PRW59383.1"/>
    </source>
</evidence>
<protein>
    <submittedName>
        <fullName evidence="7">Carotenoid cleavage dioxygenase 8</fullName>
    </submittedName>
</protein>
<evidence type="ECO:0000256" key="3">
    <source>
        <dbReference type="ARBA" id="ARBA00023002"/>
    </source>
</evidence>
<evidence type="ECO:0000256" key="4">
    <source>
        <dbReference type="ARBA" id="ARBA00023004"/>
    </source>
</evidence>